<comment type="caution">
    <text evidence="2">The sequence shown here is derived from an EMBL/GenBank/DDBJ whole genome shotgun (WGS) entry which is preliminary data.</text>
</comment>
<organism evidence="2 3">
    <name type="scientific">Tieghemiomyces parasiticus</name>
    <dbReference type="NCBI Taxonomy" id="78921"/>
    <lineage>
        <taxon>Eukaryota</taxon>
        <taxon>Fungi</taxon>
        <taxon>Fungi incertae sedis</taxon>
        <taxon>Zoopagomycota</taxon>
        <taxon>Kickxellomycotina</taxon>
        <taxon>Dimargaritomycetes</taxon>
        <taxon>Dimargaritales</taxon>
        <taxon>Dimargaritaceae</taxon>
        <taxon>Tieghemiomyces</taxon>
    </lineage>
</organism>
<evidence type="ECO:0000313" key="3">
    <source>
        <dbReference type="Proteomes" id="UP001150569"/>
    </source>
</evidence>
<keyword evidence="3" id="KW-1185">Reference proteome</keyword>
<dbReference type="Proteomes" id="UP001150569">
    <property type="component" value="Unassembled WGS sequence"/>
</dbReference>
<protein>
    <submittedName>
        <fullName evidence="2">Uncharacterized protein</fullName>
    </submittedName>
</protein>
<proteinExistence type="predicted"/>
<reference evidence="2" key="1">
    <citation type="submission" date="2022-07" db="EMBL/GenBank/DDBJ databases">
        <title>Phylogenomic reconstructions and comparative analyses of Kickxellomycotina fungi.</title>
        <authorList>
            <person name="Reynolds N.K."/>
            <person name="Stajich J.E."/>
            <person name="Barry K."/>
            <person name="Grigoriev I.V."/>
            <person name="Crous P."/>
            <person name="Smith M.E."/>
        </authorList>
    </citation>
    <scope>NUCLEOTIDE SEQUENCE</scope>
    <source>
        <strain evidence="2">RSA 861</strain>
    </source>
</reference>
<dbReference type="AlphaFoldDB" id="A0A9W8DZE7"/>
<sequence length="141" mass="15473">MDLEEAAILAVDVTWYLGAASLWAVRVVDAFLTQFASALTNAPNDLFHTETLTSHDLPEYMERVVKEAKLSKKRQEYLRKYTAPGPSRTPATPTASPSPLSSSKATPPKPSRFQRMRERALVAEAKLAIQDKAEATKAGNA</sequence>
<accession>A0A9W8DZE7</accession>
<gene>
    <name evidence="2" type="ORF">IWQ60_004827</name>
</gene>
<feature type="region of interest" description="Disordered" evidence="1">
    <location>
        <begin position="72"/>
        <end position="117"/>
    </location>
</feature>
<evidence type="ECO:0000256" key="1">
    <source>
        <dbReference type="SAM" id="MobiDB-lite"/>
    </source>
</evidence>
<name>A0A9W8DZE7_9FUNG</name>
<feature type="compositionally biased region" description="Low complexity" evidence="1">
    <location>
        <begin position="82"/>
        <end position="106"/>
    </location>
</feature>
<evidence type="ECO:0000313" key="2">
    <source>
        <dbReference type="EMBL" id="KAJ1925005.1"/>
    </source>
</evidence>
<dbReference type="EMBL" id="JANBPT010000243">
    <property type="protein sequence ID" value="KAJ1925005.1"/>
    <property type="molecule type" value="Genomic_DNA"/>
</dbReference>
<dbReference type="OrthoDB" id="10494306at2759"/>